<feature type="compositionally biased region" description="Low complexity" evidence="11">
    <location>
        <begin position="721"/>
        <end position="742"/>
    </location>
</feature>
<keyword evidence="3 12" id="KW-0812">Transmembrane</keyword>
<dbReference type="InterPro" id="IPR018422">
    <property type="entry name" value="Cation/H_exchanger_CPA1"/>
</dbReference>
<evidence type="ECO:0000256" key="1">
    <source>
        <dbReference type="ARBA" id="ARBA00004141"/>
    </source>
</evidence>
<evidence type="ECO:0000256" key="11">
    <source>
        <dbReference type="SAM" id="MobiDB-lite"/>
    </source>
</evidence>
<comment type="catalytic activity">
    <reaction evidence="10">
        <text>K(+)(in) + H(+)(out) = K(+)(out) + H(+)(in)</text>
        <dbReference type="Rhea" id="RHEA:29467"/>
        <dbReference type="ChEBI" id="CHEBI:15378"/>
        <dbReference type="ChEBI" id="CHEBI:29103"/>
    </reaction>
</comment>
<evidence type="ECO:0000256" key="5">
    <source>
        <dbReference type="ARBA" id="ARBA00023053"/>
    </source>
</evidence>
<feature type="transmembrane region" description="Helical" evidence="12">
    <location>
        <begin position="244"/>
        <end position="274"/>
    </location>
</feature>
<keyword evidence="8" id="KW-0739">Sodium transport</keyword>
<feature type="transmembrane region" description="Helical" evidence="12">
    <location>
        <begin position="70"/>
        <end position="88"/>
    </location>
</feature>
<dbReference type="AlphaFoldDB" id="A0A9D4TZP1"/>
<keyword evidence="5" id="KW-0915">Sodium</keyword>
<dbReference type="GO" id="GO:0098719">
    <property type="term" value="P:sodium ion import across plasma membrane"/>
    <property type="evidence" value="ECO:0007669"/>
    <property type="project" value="TreeGrafter"/>
</dbReference>
<feature type="transmembrane region" description="Helical" evidence="12">
    <location>
        <begin position="6"/>
        <end position="26"/>
    </location>
</feature>
<evidence type="ECO:0000256" key="7">
    <source>
        <dbReference type="ARBA" id="ARBA00023136"/>
    </source>
</evidence>
<keyword evidence="7 12" id="KW-0472">Membrane</keyword>
<dbReference type="GO" id="GO:0015386">
    <property type="term" value="F:potassium:proton antiporter activity"/>
    <property type="evidence" value="ECO:0007669"/>
    <property type="project" value="TreeGrafter"/>
</dbReference>
<evidence type="ECO:0000256" key="2">
    <source>
        <dbReference type="ARBA" id="ARBA00022448"/>
    </source>
</evidence>
<dbReference type="InterPro" id="IPR004709">
    <property type="entry name" value="NaH_exchanger"/>
</dbReference>
<accession>A0A9D4TZP1</accession>
<gene>
    <name evidence="14" type="ORF">D9Q98_001166</name>
</gene>
<comment type="caution">
    <text evidence="14">The sequence shown here is derived from an EMBL/GenBank/DDBJ whole genome shotgun (WGS) entry which is preliminary data.</text>
</comment>
<comment type="subcellular location">
    <subcellularLocation>
        <location evidence="1">Membrane</location>
        <topology evidence="1">Multi-pass membrane protein</topology>
    </subcellularLocation>
</comment>
<sequence>MDGEAAIALVPLIVCLALAILLGHLVHCRRIFFLTEASVSLLVGLFTGGAVLSYYALLKHDQIPAQLVEFNTQIFFDALLPPIIFNAGFSVKKKQFFRSFVTLVLFGVVGTMITAALIFAGTYRVLQSLGVGAHLVSDSLALGTIFSSSDSVATLQILDQESSPMLYSLVFGEGVVNDATSIVLLRAVQKISRKSELTGNTLMLVLLNFSRLFILSLSLGVVMGLVSAFLIRRAFVHHSTDREVSLVALLGFLAYMVAEELQLSGIFSIFFAGITMSHYTWHALSPSAKVVTVYLFRVISFTSELFLFLYAGFSMWSAELWKGEVYSRPYIIRSAGILAAALVSLVFVARAATLIPLTLLANTWRPPGARIGLREGATIWWAGSMRGAVTVAMAFQNFGREGKAEPVDNQVITVASNAAVIFITVVLGAVTSPLLAWLMPRGEGLTTQASTVMSLPSIQEGVSPPMLTSALQRHLHWNKRSTVYRAWQYIDQQYLYPLFGGRAPRGAGYRSPPPSPGKLVIHRVLGPGILKRLGPGQPRPLTMLGSEDGHCYSPVANQPGASSLQQPLMGRAGAAGADDAAAQPSAPAAPPKSGKRATFRSWPALSDAEHQPAAERGAAAAPLEAGAAVSQRALSQRSIGADTLETRPSSAVEELFKAGSGRLDSECSQQLDWQDSAQYGEAAWLAAGAPSDETPDASGSSEHPVPVPRGRHVGFEEGERGAAAAATAAPASSEGGTRARGIPPRPRGPPMLSRKSPFQTP</sequence>
<feature type="domain" description="Cation/H+ exchanger transmembrane" evidence="13">
    <location>
        <begin position="19"/>
        <end position="437"/>
    </location>
</feature>
<keyword evidence="15" id="KW-1185">Reference proteome</keyword>
<dbReference type="GO" id="GO:0015385">
    <property type="term" value="F:sodium:proton antiporter activity"/>
    <property type="evidence" value="ECO:0007669"/>
    <property type="project" value="InterPro"/>
</dbReference>
<organism evidence="14 15">
    <name type="scientific">Chlorella vulgaris</name>
    <name type="common">Green alga</name>
    <dbReference type="NCBI Taxonomy" id="3077"/>
    <lineage>
        <taxon>Eukaryota</taxon>
        <taxon>Viridiplantae</taxon>
        <taxon>Chlorophyta</taxon>
        <taxon>core chlorophytes</taxon>
        <taxon>Trebouxiophyceae</taxon>
        <taxon>Chlorellales</taxon>
        <taxon>Chlorellaceae</taxon>
        <taxon>Chlorella clade</taxon>
        <taxon>Chlorella</taxon>
    </lineage>
</organism>
<feature type="compositionally biased region" description="Low complexity" evidence="11">
    <location>
        <begin position="570"/>
        <end position="586"/>
    </location>
</feature>
<dbReference type="GO" id="GO:0005886">
    <property type="term" value="C:plasma membrane"/>
    <property type="evidence" value="ECO:0007669"/>
    <property type="project" value="TreeGrafter"/>
</dbReference>
<evidence type="ECO:0000259" key="13">
    <source>
        <dbReference type="Pfam" id="PF00999"/>
    </source>
</evidence>
<evidence type="ECO:0000313" key="14">
    <source>
        <dbReference type="EMBL" id="KAI3438747.1"/>
    </source>
</evidence>
<dbReference type="PANTHER" id="PTHR10110">
    <property type="entry name" value="SODIUM/HYDROGEN EXCHANGER"/>
    <property type="match status" value="1"/>
</dbReference>
<feature type="compositionally biased region" description="Polar residues" evidence="11">
    <location>
        <begin position="555"/>
        <end position="566"/>
    </location>
</feature>
<feature type="region of interest" description="Disordered" evidence="11">
    <location>
        <begin position="531"/>
        <end position="597"/>
    </location>
</feature>
<dbReference type="GO" id="GO:0051453">
    <property type="term" value="P:regulation of intracellular pH"/>
    <property type="evidence" value="ECO:0007669"/>
    <property type="project" value="TreeGrafter"/>
</dbReference>
<feature type="transmembrane region" description="Helical" evidence="12">
    <location>
        <begin position="212"/>
        <end position="232"/>
    </location>
</feature>
<feature type="transmembrane region" description="Helical" evidence="12">
    <location>
        <begin position="294"/>
        <end position="316"/>
    </location>
</feature>
<dbReference type="EMBL" id="SIDB01000001">
    <property type="protein sequence ID" value="KAI3438747.1"/>
    <property type="molecule type" value="Genomic_DNA"/>
</dbReference>
<evidence type="ECO:0000256" key="6">
    <source>
        <dbReference type="ARBA" id="ARBA00023065"/>
    </source>
</evidence>
<dbReference type="InterPro" id="IPR006153">
    <property type="entry name" value="Cation/H_exchanger_TM"/>
</dbReference>
<feature type="transmembrane region" description="Helical" evidence="12">
    <location>
        <begin position="100"/>
        <end position="120"/>
    </location>
</feature>
<protein>
    <recommendedName>
        <fullName evidence="13">Cation/H+ exchanger transmembrane domain-containing protein</fullName>
    </recommendedName>
</protein>
<reference evidence="14" key="1">
    <citation type="journal article" date="2019" name="Plant J.">
        <title>Chlorella vulgaris genome assembly and annotation reveals the molecular basis for metabolic acclimation to high light conditions.</title>
        <authorList>
            <person name="Cecchin M."/>
            <person name="Marcolungo L."/>
            <person name="Rossato M."/>
            <person name="Girolomoni L."/>
            <person name="Cosentino E."/>
            <person name="Cuine S."/>
            <person name="Li-Beisson Y."/>
            <person name="Delledonne M."/>
            <person name="Ballottari M."/>
        </authorList>
    </citation>
    <scope>NUCLEOTIDE SEQUENCE</scope>
    <source>
        <strain evidence="14">211/11P</strain>
    </source>
</reference>
<evidence type="ECO:0000256" key="12">
    <source>
        <dbReference type="SAM" id="Phobius"/>
    </source>
</evidence>
<feature type="region of interest" description="Disordered" evidence="11">
    <location>
        <begin position="686"/>
        <end position="761"/>
    </location>
</feature>
<reference evidence="14" key="2">
    <citation type="submission" date="2020-11" db="EMBL/GenBank/DDBJ databases">
        <authorList>
            <person name="Cecchin M."/>
            <person name="Marcolungo L."/>
            <person name="Rossato M."/>
            <person name="Girolomoni L."/>
            <person name="Cosentino E."/>
            <person name="Cuine S."/>
            <person name="Li-Beisson Y."/>
            <person name="Delledonne M."/>
            <person name="Ballottari M."/>
        </authorList>
    </citation>
    <scope>NUCLEOTIDE SEQUENCE</scope>
    <source>
        <strain evidence="14">211/11P</strain>
        <tissue evidence="14">Whole cell</tissue>
    </source>
</reference>
<evidence type="ECO:0000256" key="3">
    <source>
        <dbReference type="ARBA" id="ARBA00022692"/>
    </source>
</evidence>
<dbReference type="Pfam" id="PF00999">
    <property type="entry name" value="Na_H_Exchanger"/>
    <property type="match status" value="1"/>
</dbReference>
<evidence type="ECO:0000313" key="15">
    <source>
        <dbReference type="Proteomes" id="UP001055712"/>
    </source>
</evidence>
<feature type="transmembrane region" description="Helical" evidence="12">
    <location>
        <begin position="337"/>
        <end position="359"/>
    </location>
</feature>
<feature type="transmembrane region" description="Helical" evidence="12">
    <location>
        <begin position="411"/>
        <end position="439"/>
    </location>
</feature>
<evidence type="ECO:0000256" key="10">
    <source>
        <dbReference type="ARBA" id="ARBA00047912"/>
    </source>
</evidence>
<dbReference type="OrthoDB" id="196264at2759"/>
<dbReference type="Gene3D" id="6.10.140.1330">
    <property type="match status" value="1"/>
</dbReference>
<evidence type="ECO:0000256" key="9">
    <source>
        <dbReference type="ARBA" id="ARBA00047524"/>
    </source>
</evidence>
<comment type="catalytic activity">
    <reaction evidence="9">
        <text>Na(+)(in) + H(+)(out) = Na(+)(out) + H(+)(in)</text>
        <dbReference type="Rhea" id="RHEA:29419"/>
        <dbReference type="ChEBI" id="CHEBI:15378"/>
        <dbReference type="ChEBI" id="CHEBI:29101"/>
    </reaction>
</comment>
<keyword evidence="6" id="KW-0406">Ion transport</keyword>
<feature type="transmembrane region" description="Helical" evidence="12">
    <location>
        <begin position="38"/>
        <end position="58"/>
    </location>
</feature>
<keyword evidence="4 12" id="KW-1133">Transmembrane helix</keyword>
<proteinExistence type="predicted"/>
<dbReference type="PRINTS" id="PR01084">
    <property type="entry name" value="NAHEXCHNGR"/>
</dbReference>
<dbReference type="PANTHER" id="PTHR10110:SF197">
    <property type="entry name" value="SODIUM_HYDROGEN EXCHANGER"/>
    <property type="match status" value="1"/>
</dbReference>
<name>A0A9D4TZP1_CHLVU</name>
<dbReference type="Proteomes" id="UP001055712">
    <property type="component" value="Unassembled WGS sequence"/>
</dbReference>
<keyword evidence="2" id="KW-0813">Transport</keyword>
<evidence type="ECO:0000256" key="8">
    <source>
        <dbReference type="ARBA" id="ARBA00023201"/>
    </source>
</evidence>
<evidence type="ECO:0000256" key="4">
    <source>
        <dbReference type="ARBA" id="ARBA00022989"/>
    </source>
</evidence>